<dbReference type="PRINTS" id="PR00419">
    <property type="entry name" value="ADXRDTASE"/>
</dbReference>
<dbReference type="Gene3D" id="3.30.70.2700">
    <property type="match status" value="1"/>
</dbReference>
<dbReference type="PANTHER" id="PTHR42842:SF3">
    <property type="entry name" value="FAD_NAD(P)-BINDING OXIDOREDUCTASE FAMILY PROTEIN"/>
    <property type="match status" value="1"/>
</dbReference>
<dbReference type="Proteomes" id="UP001279681">
    <property type="component" value="Unassembled WGS sequence"/>
</dbReference>
<proteinExistence type="predicted"/>
<sequence length="529" mass="58871">MKVVINNINVSVEKDQNLELKNEIVKRGVKADNIEKIEYSKRSIDSRKKTDIKFVYNIEVTLKKDVDVTSLNNVNLAKTVEEPTYKVKGGIERVAVIGAGPAGLFAALRLCELGIKPVVYERGEKVDDRDKTIDEFIKFSMLNPNSNIQFGEGGAGTYSDGKLNTRVKSGYMNKIFLELVANGAQEQILWDYKPHVGTDILKVVVKNLREKIIALGGEFQFNTLIKDIIILNGKVKGIKIQNVKSPIEVEETVLFDHVMLGVGHSSRDTYRMLHKNGVYMENKPFAIGARIEHPRVDIDSMQYGKMADHPNLEAATYSLTYNNREEERGIFSFCMCPGGVIVNAASQEGGTLVNGMSYSQRDGEFSNSALVVGVKANEFGDELFSGMEYQDQLEKKTYDIIGNYGALYQNTVDFLKGKTTDRKIKSSYEMELKSYDLNNLFPQVIADNMKMAMKYWEKTQRNFIGANANLIGPETRTSAPVKITRNELGESINTKGLYPIGEGAGYAGGIISAAIDGFKVVDLAFTTVE</sequence>
<evidence type="ECO:0000313" key="3">
    <source>
        <dbReference type="Proteomes" id="UP001279681"/>
    </source>
</evidence>
<organism evidence="2 3">
    <name type="scientific">Candidatus Cetobacterium colombiensis</name>
    <dbReference type="NCBI Taxonomy" id="3073100"/>
    <lineage>
        <taxon>Bacteria</taxon>
        <taxon>Fusobacteriati</taxon>
        <taxon>Fusobacteriota</taxon>
        <taxon>Fusobacteriia</taxon>
        <taxon>Fusobacteriales</taxon>
        <taxon>Fusobacteriaceae</taxon>
        <taxon>Cetobacterium</taxon>
    </lineage>
</organism>
<dbReference type="RefSeq" id="WP_320314215.1">
    <property type="nucleotide sequence ID" value="NZ_JAVIKH010000014.1"/>
</dbReference>
<dbReference type="PANTHER" id="PTHR42842">
    <property type="entry name" value="FAD/NAD(P)-BINDING OXIDOREDUCTASE"/>
    <property type="match status" value="1"/>
</dbReference>
<dbReference type="SUPFAM" id="SSF51905">
    <property type="entry name" value="FAD/NAD(P)-binding domain"/>
    <property type="match status" value="1"/>
</dbReference>
<dbReference type="Pfam" id="PF21688">
    <property type="entry name" value="FAD-depend_C"/>
    <property type="match status" value="1"/>
</dbReference>
<comment type="caution">
    <text evidence="2">The sequence shown here is derived from an EMBL/GenBank/DDBJ whole genome shotgun (WGS) entry which is preliminary data.</text>
</comment>
<dbReference type="PIRSF" id="PIRSF038984">
    <property type="entry name" value="FAD_binding_protein"/>
    <property type="match status" value="1"/>
</dbReference>
<dbReference type="InterPro" id="IPR028348">
    <property type="entry name" value="FAD-binding_protein"/>
</dbReference>
<protein>
    <submittedName>
        <fullName evidence="2">NAD(P)/FAD-dependent oxidoreductase</fullName>
    </submittedName>
</protein>
<dbReference type="EMBL" id="JAVIKH010000014">
    <property type="protein sequence ID" value="MDX8336835.1"/>
    <property type="molecule type" value="Genomic_DNA"/>
</dbReference>
<evidence type="ECO:0000313" key="2">
    <source>
        <dbReference type="EMBL" id="MDX8336835.1"/>
    </source>
</evidence>
<feature type="domain" description="FAD-dependent protein C-terminal" evidence="1">
    <location>
        <begin position="284"/>
        <end position="477"/>
    </location>
</feature>
<evidence type="ECO:0000259" key="1">
    <source>
        <dbReference type="Pfam" id="PF21688"/>
    </source>
</evidence>
<dbReference type="InterPro" id="IPR049516">
    <property type="entry name" value="FAD-depend_C"/>
</dbReference>
<accession>A0ABU4WEK6</accession>
<dbReference type="InterPro" id="IPR036188">
    <property type="entry name" value="FAD/NAD-bd_sf"/>
</dbReference>
<dbReference type="Gene3D" id="3.50.50.60">
    <property type="entry name" value="FAD/NAD(P)-binding domain"/>
    <property type="match status" value="2"/>
</dbReference>
<name>A0ABU4WEK6_9FUSO</name>
<gene>
    <name evidence="2" type="ORF">RFV38_10070</name>
</gene>
<keyword evidence="3" id="KW-1185">Reference proteome</keyword>
<reference evidence="3" key="1">
    <citation type="submission" date="2023-07" db="EMBL/GenBank/DDBJ databases">
        <authorList>
            <person name="Colorado M.A."/>
            <person name="Villamil L.M."/>
            <person name="Melo J.F."/>
            <person name="Rodriguez J.A."/>
            <person name="Ruiz R.Y."/>
        </authorList>
    </citation>
    <scope>NUCLEOTIDE SEQUENCE [LARGE SCALE GENOMIC DNA]</scope>
    <source>
        <strain evidence="3">C33</strain>
    </source>
</reference>